<sequence length="467" mass="51180">MMSTSQANPKKTRFGASKIIVTSVATIIAIAFISFFIYESMSADVTVNNNGEEITTTTTADTVEELMTELDIEVEDHDDLSENLKSDVEDGMVIEYKKAKEVTVNVDGESESHFTTEETVEQFLDEQGIEVSEHDEISVGLQENIEDGMAIDYDEAKQVTVAEDEKSETFFTTKDTVETFLDENEITVNKHDELSTSLDSEIKDGMELSIARAFEVSINDGGEEIQTMTTNITVEELLANEEIDINDLDRLNVELDDEVKDQKEINIDRIEKETVEVEEAIAFQTETKNDSSLLKGKSKVLQQGSEGKKVKTFEITKENGEEVSRELIDEKVVQESKNKVVAQGTKVQQTAKSSSSDSGSVQQVSSNDSEVLKELTMTATAYTAKCSGCTGITATGINLNNNPNMKVIAVDPSVIPLGSKVWVEGYGTAIAGDTGGAINGNKIDLHVATKSEAYSFGVRTVRVKVFK</sequence>
<dbReference type="InterPro" id="IPR011098">
    <property type="entry name" value="G5_dom"/>
</dbReference>
<dbReference type="Pfam" id="PF06725">
    <property type="entry name" value="3D"/>
    <property type="match status" value="1"/>
</dbReference>
<reference evidence="6 7" key="1">
    <citation type="submission" date="2017-06" db="EMBL/GenBank/DDBJ databases">
        <title>the draft geome sequence of Illustriluteabacillus marina B3227.</title>
        <authorList>
            <person name="He R.-H."/>
            <person name="Du Z.-J."/>
        </authorList>
    </citation>
    <scope>NUCLEOTIDE SEQUENCE [LARGE SCALE GENOMIC DNA]</scope>
    <source>
        <strain evidence="6 7">B3227</strain>
    </source>
</reference>
<keyword evidence="4" id="KW-0812">Transmembrane</keyword>
<evidence type="ECO:0000313" key="6">
    <source>
        <dbReference type="EMBL" id="PKR77489.1"/>
    </source>
</evidence>
<organism evidence="6 7">
    <name type="scientific">Halalkalibacillus sediminis</name>
    <dbReference type="NCBI Taxonomy" id="2018042"/>
    <lineage>
        <taxon>Bacteria</taxon>
        <taxon>Bacillati</taxon>
        <taxon>Bacillota</taxon>
        <taxon>Bacilli</taxon>
        <taxon>Bacillales</taxon>
        <taxon>Bacillaceae</taxon>
        <taxon>Halalkalibacillus</taxon>
    </lineage>
</organism>
<keyword evidence="7" id="KW-1185">Reference proteome</keyword>
<dbReference type="RefSeq" id="WP_101332317.1">
    <property type="nucleotide sequence ID" value="NZ_PJNH01000003.1"/>
</dbReference>
<dbReference type="Pfam" id="PF03990">
    <property type="entry name" value="DUF348"/>
    <property type="match status" value="4"/>
</dbReference>
<dbReference type="PANTHER" id="PTHR39160">
    <property type="entry name" value="CELL WALL-BINDING PROTEIN YOCH"/>
    <property type="match status" value="1"/>
</dbReference>
<feature type="coiled-coil region" evidence="2">
    <location>
        <begin position="238"/>
        <end position="280"/>
    </location>
</feature>
<dbReference type="GO" id="GO:0019867">
    <property type="term" value="C:outer membrane"/>
    <property type="evidence" value="ECO:0007669"/>
    <property type="project" value="InterPro"/>
</dbReference>
<feature type="compositionally biased region" description="Low complexity" evidence="3">
    <location>
        <begin position="353"/>
        <end position="366"/>
    </location>
</feature>
<proteinExistence type="predicted"/>
<dbReference type="OrthoDB" id="9798935at2"/>
<keyword evidence="1" id="KW-0732">Signal</keyword>
<dbReference type="PROSITE" id="PS51109">
    <property type="entry name" value="G5"/>
    <property type="match status" value="1"/>
</dbReference>
<keyword evidence="4" id="KW-0472">Membrane</keyword>
<dbReference type="InterPro" id="IPR051933">
    <property type="entry name" value="Resuscitation_pf_RpfB"/>
</dbReference>
<protein>
    <recommendedName>
        <fullName evidence="5">G5 domain-containing protein</fullName>
    </recommendedName>
</protein>
<dbReference type="AlphaFoldDB" id="A0A2I0QT55"/>
<dbReference type="SUPFAM" id="SSF50685">
    <property type="entry name" value="Barwin-like endoglucanases"/>
    <property type="match status" value="1"/>
</dbReference>
<dbReference type="Gene3D" id="2.40.40.10">
    <property type="entry name" value="RlpA-like domain"/>
    <property type="match status" value="1"/>
</dbReference>
<feature type="domain" description="G5" evidence="5">
    <location>
        <begin position="267"/>
        <end position="347"/>
    </location>
</feature>
<evidence type="ECO:0000256" key="2">
    <source>
        <dbReference type="SAM" id="Coils"/>
    </source>
</evidence>
<keyword evidence="2" id="KW-0175">Coiled coil</keyword>
<feature type="region of interest" description="Disordered" evidence="3">
    <location>
        <begin position="344"/>
        <end position="366"/>
    </location>
</feature>
<dbReference type="EMBL" id="PJNH01000003">
    <property type="protein sequence ID" value="PKR77489.1"/>
    <property type="molecule type" value="Genomic_DNA"/>
</dbReference>
<dbReference type="Proteomes" id="UP000243524">
    <property type="component" value="Unassembled WGS sequence"/>
</dbReference>
<dbReference type="GO" id="GO:0009254">
    <property type="term" value="P:peptidoglycan turnover"/>
    <property type="evidence" value="ECO:0007669"/>
    <property type="project" value="InterPro"/>
</dbReference>
<dbReference type="InterPro" id="IPR010611">
    <property type="entry name" value="3D_dom"/>
</dbReference>
<evidence type="ECO:0000256" key="1">
    <source>
        <dbReference type="ARBA" id="ARBA00022729"/>
    </source>
</evidence>
<dbReference type="CDD" id="cd22786">
    <property type="entry name" value="DPBB_YuiC-like"/>
    <property type="match status" value="1"/>
</dbReference>
<dbReference type="Gene3D" id="2.20.230.10">
    <property type="entry name" value="Resuscitation-promoting factor rpfb"/>
    <property type="match status" value="1"/>
</dbReference>
<dbReference type="SMART" id="SM01208">
    <property type="entry name" value="G5"/>
    <property type="match status" value="1"/>
</dbReference>
<evidence type="ECO:0000259" key="5">
    <source>
        <dbReference type="PROSITE" id="PS51109"/>
    </source>
</evidence>
<dbReference type="InterPro" id="IPR036908">
    <property type="entry name" value="RlpA-like_sf"/>
</dbReference>
<dbReference type="InterPro" id="IPR007137">
    <property type="entry name" value="DUF348"/>
</dbReference>
<evidence type="ECO:0000256" key="3">
    <source>
        <dbReference type="SAM" id="MobiDB-lite"/>
    </source>
</evidence>
<name>A0A2I0QT55_9BACI</name>
<comment type="caution">
    <text evidence="6">The sequence shown here is derived from an EMBL/GenBank/DDBJ whole genome shotgun (WGS) entry which is preliminary data.</text>
</comment>
<evidence type="ECO:0000313" key="7">
    <source>
        <dbReference type="Proteomes" id="UP000243524"/>
    </source>
</evidence>
<keyword evidence="4" id="KW-1133">Transmembrane helix</keyword>
<feature type="transmembrane region" description="Helical" evidence="4">
    <location>
        <begin position="20"/>
        <end position="38"/>
    </location>
</feature>
<accession>A0A2I0QT55</accession>
<gene>
    <name evidence="6" type="ORF">CEY16_12245</name>
</gene>
<evidence type="ECO:0000256" key="4">
    <source>
        <dbReference type="SAM" id="Phobius"/>
    </source>
</evidence>
<dbReference type="Pfam" id="PF07501">
    <property type="entry name" value="G5"/>
    <property type="match status" value="1"/>
</dbReference>
<dbReference type="PANTHER" id="PTHR39160:SF4">
    <property type="entry name" value="RESUSCITATION-PROMOTING FACTOR RPFB"/>
    <property type="match status" value="1"/>
</dbReference>
<dbReference type="GO" id="GO:0004553">
    <property type="term" value="F:hydrolase activity, hydrolyzing O-glycosyl compounds"/>
    <property type="evidence" value="ECO:0007669"/>
    <property type="project" value="InterPro"/>
</dbReference>